<feature type="region of interest" description="Disordered" evidence="1">
    <location>
        <begin position="57"/>
        <end position="77"/>
    </location>
</feature>
<dbReference type="Pfam" id="PF06911">
    <property type="entry name" value="Senescence"/>
    <property type="match status" value="1"/>
</dbReference>
<dbReference type="InterPro" id="IPR009686">
    <property type="entry name" value="Senescence/spartin_C"/>
</dbReference>
<evidence type="ECO:0000313" key="4">
    <source>
        <dbReference type="Proteomes" id="UP001345219"/>
    </source>
</evidence>
<dbReference type="PANTHER" id="PTHR21068:SF43">
    <property type="entry name" value="SPARTIN"/>
    <property type="match status" value="1"/>
</dbReference>
<proteinExistence type="predicted"/>
<feature type="region of interest" description="Disordered" evidence="1">
    <location>
        <begin position="1"/>
        <end position="34"/>
    </location>
</feature>
<name>A0AAN7KI98_9MYRT</name>
<protein>
    <recommendedName>
        <fullName evidence="2">Senescence domain-containing protein</fullName>
    </recommendedName>
</protein>
<dbReference type="InterPro" id="IPR045036">
    <property type="entry name" value="Spartin-like"/>
</dbReference>
<sequence>MSSSHKPRPSLYPEVIESDPEIRGKPNYVTSSSASHLYPTIESNDIVYDHFSHERSVSAHPDDDQLRSPSAPPESAEETLIRVPGVILHLIDREYSVELACGDLTITALRQGENIVAVLVQVADEIQWPLTKDGVGVRVDESHYFFSHRDNVDEDEDMVFNRSSNSVALLSYGLTIASKGQEGLLKELDAILEKYSSFSVQKVSVNAKKGEVLDSSVVKEATPAELKSGGKKKEIIQEQSAAYWTTLAPNVEDYSGVTAKMIAAGSGQLIRGIIWCGDVTVERLKWGNDVMKKRMDPAERKEISPKTLKRIKRAKKMTKMTEKVATGVLSGVISASGYVTRKVANSSAGKKFLGMLPGEILLSSLDGFNKVCDAVEVAGKNVMSTSSTVTTELVSHRYGEEAGQATTEGLNAAGHAMGTAWAVFKIRKALNPKNAIKPSTIAKTAAKAAAADAKAKKSK</sequence>
<dbReference type="PANTHER" id="PTHR21068">
    <property type="entry name" value="SPARTIN"/>
    <property type="match status" value="1"/>
</dbReference>
<feature type="domain" description="Senescence" evidence="2">
    <location>
        <begin position="260"/>
        <end position="447"/>
    </location>
</feature>
<accession>A0AAN7KI98</accession>
<dbReference type="GO" id="GO:0005886">
    <property type="term" value="C:plasma membrane"/>
    <property type="evidence" value="ECO:0007669"/>
    <property type="project" value="TreeGrafter"/>
</dbReference>
<keyword evidence="4" id="KW-1185">Reference proteome</keyword>
<dbReference type="EMBL" id="JAXIOK010000008">
    <property type="protein sequence ID" value="KAK4764002.1"/>
    <property type="molecule type" value="Genomic_DNA"/>
</dbReference>
<feature type="compositionally biased region" description="Basic and acidic residues" evidence="1">
    <location>
        <begin position="57"/>
        <end position="66"/>
    </location>
</feature>
<evidence type="ECO:0000259" key="2">
    <source>
        <dbReference type="Pfam" id="PF06911"/>
    </source>
</evidence>
<comment type="caution">
    <text evidence="3">The sequence shown here is derived from an EMBL/GenBank/DDBJ whole genome shotgun (WGS) entry which is preliminary data.</text>
</comment>
<gene>
    <name evidence="3" type="ORF">SAY87_013440</name>
</gene>
<dbReference type="AlphaFoldDB" id="A0AAN7KI98"/>
<evidence type="ECO:0000256" key="1">
    <source>
        <dbReference type="SAM" id="MobiDB-lite"/>
    </source>
</evidence>
<organism evidence="3 4">
    <name type="scientific">Trapa incisa</name>
    <dbReference type="NCBI Taxonomy" id="236973"/>
    <lineage>
        <taxon>Eukaryota</taxon>
        <taxon>Viridiplantae</taxon>
        <taxon>Streptophyta</taxon>
        <taxon>Embryophyta</taxon>
        <taxon>Tracheophyta</taxon>
        <taxon>Spermatophyta</taxon>
        <taxon>Magnoliopsida</taxon>
        <taxon>eudicotyledons</taxon>
        <taxon>Gunneridae</taxon>
        <taxon>Pentapetalae</taxon>
        <taxon>rosids</taxon>
        <taxon>malvids</taxon>
        <taxon>Myrtales</taxon>
        <taxon>Lythraceae</taxon>
        <taxon>Trapa</taxon>
    </lineage>
</organism>
<reference evidence="3 4" key="1">
    <citation type="journal article" date="2023" name="Hortic Res">
        <title>Pangenome of water caltrop reveals structural variations and asymmetric subgenome divergence after allopolyploidization.</title>
        <authorList>
            <person name="Zhang X."/>
            <person name="Chen Y."/>
            <person name="Wang L."/>
            <person name="Yuan Y."/>
            <person name="Fang M."/>
            <person name="Shi L."/>
            <person name="Lu R."/>
            <person name="Comes H.P."/>
            <person name="Ma Y."/>
            <person name="Chen Y."/>
            <person name="Huang G."/>
            <person name="Zhou Y."/>
            <person name="Zheng Z."/>
            <person name="Qiu Y."/>
        </authorList>
    </citation>
    <scope>NUCLEOTIDE SEQUENCE [LARGE SCALE GENOMIC DNA]</scope>
    <source>
        <tissue evidence="3">Roots</tissue>
    </source>
</reference>
<evidence type="ECO:0000313" key="3">
    <source>
        <dbReference type="EMBL" id="KAK4764002.1"/>
    </source>
</evidence>
<dbReference type="Proteomes" id="UP001345219">
    <property type="component" value="Chromosome 11"/>
</dbReference>